<evidence type="ECO:0000256" key="1">
    <source>
        <dbReference type="ARBA" id="ARBA00001864"/>
    </source>
</evidence>
<feature type="binding site" evidence="8">
    <location>
        <begin position="174"/>
        <end position="175"/>
    </location>
    <ligand>
        <name>substrate</name>
    </ligand>
</feature>
<comment type="catalytic activity">
    <reaction evidence="1 8">
        <text>3-dehydroquinate = 3-dehydroshikimate + H2O</text>
        <dbReference type="Rhea" id="RHEA:21096"/>
        <dbReference type="ChEBI" id="CHEBI:15377"/>
        <dbReference type="ChEBI" id="CHEBI:16630"/>
        <dbReference type="ChEBI" id="CHEBI:32364"/>
        <dbReference type="EC" id="4.2.1.10"/>
    </reaction>
</comment>
<feature type="binding site" evidence="8">
    <location>
        <position position="147"/>
    </location>
    <ligand>
        <name>substrate</name>
    </ligand>
</feature>
<keyword evidence="6 8" id="KW-0057">Aromatic amino acid biosynthesis</keyword>
<dbReference type="InterPro" id="IPR001874">
    <property type="entry name" value="DHquinase_II"/>
</dbReference>
<reference evidence="9 10" key="1">
    <citation type="submission" date="2019-07" db="EMBL/GenBank/DDBJ databases">
        <authorList>
            <person name="Zhao L.H."/>
        </authorList>
    </citation>
    <scope>NUCLEOTIDE SEQUENCE [LARGE SCALE GENOMIC DNA]</scope>
    <source>
        <strain evidence="9 10">Co35</strain>
    </source>
</reference>
<feature type="binding site" evidence="8">
    <location>
        <position position="153"/>
    </location>
    <ligand>
        <name>substrate</name>
    </ligand>
</feature>
<evidence type="ECO:0000313" key="10">
    <source>
        <dbReference type="Proteomes" id="UP000316988"/>
    </source>
</evidence>
<keyword evidence="7 8" id="KW-0456">Lyase</keyword>
<dbReference type="OrthoDB" id="9790793at2"/>
<dbReference type="AlphaFoldDB" id="A0A554SDP8"/>
<evidence type="ECO:0000256" key="4">
    <source>
        <dbReference type="ARBA" id="ARBA00011193"/>
    </source>
</evidence>
<evidence type="ECO:0000256" key="3">
    <source>
        <dbReference type="ARBA" id="ARBA00011037"/>
    </source>
</evidence>
<comment type="subunit">
    <text evidence="4 8">Homododecamer.</text>
</comment>
<dbReference type="GO" id="GO:0019631">
    <property type="term" value="P:quinate catabolic process"/>
    <property type="evidence" value="ECO:0007669"/>
    <property type="project" value="TreeGrafter"/>
</dbReference>
<dbReference type="Proteomes" id="UP000316988">
    <property type="component" value="Unassembled WGS sequence"/>
</dbReference>
<keyword evidence="8" id="KW-0028">Amino-acid biosynthesis</keyword>
<dbReference type="EC" id="4.2.1.10" evidence="5 8"/>
<comment type="function">
    <text evidence="8">Catalyzes a trans-dehydration via an enolate intermediate.</text>
</comment>
<dbReference type="NCBIfam" id="NF003807">
    <property type="entry name" value="PRK05395.1-4"/>
    <property type="match status" value="1"/>
</dbReference>
<dbReference type="EMBL" id="VLNT01000004">
    <property type="protein sequence ID" value="TSD64456.1"/>
    <property type="molecule type" value="Genomic_DNA"/>
</dbReference>
<evidence type="ECO:0000256" key="7">
    <source>
        <dbReference type="ARBA" id="ARBA00023239"/>
    </source>
</evidence>
<dbReference type="InterPro" id="IPR018509">
    <property type="entry name" value="DHquinase_II_CS"/>
</dbReference>
<keyword evidence="10" id="KW-1185">Reference proteome</keyword>
<feature type="binding site" evidence="8">
    <location>
        <position position="184"/>
    </location>
    <ligand>
        <name>substrate</name>
    </ligand>
</feature>
<feature type="active site" description="Proton acceptor" evidence="8">
    <location>
        <position position="96"/>
    </location>
</feature>
<dbReference type="Pfam" id="PF01220">
    <property type="entry name" value="DHquinase_II"/>
    <property type="match status" value="1"/>
</dbReference>
<evidence type="ECO:0000313" key="9">
    <source>
        <dbReference type="EMBL" id="TSD64456.1"/>
    </source>
</evidence>
<dbReference type="SUPFAM" id="SSF52304">
    <property type="entry name" value="Type II 3-dehydroquinate dehydratase"/>
    <property type="match status" value="1"/>
</dbReference>
<dbReference type="NCBIfam" id="NF003805">
    <property type="entry name" value="PRK05395.1-2"/>
    <property type="match status" value="1"/>
</dbReference>
<evidence type="ECO:0000256" key="5">
    <source>
        <dbReference type="ARBA" id="ARBA00012060"/>
    </source>
</evidence>
<dbReference type="InterPro" id="IPR036441">
    <property type="entry name" value="DHquinase_II_sf"/>
</dbReference>
<evidence type="ECO:0000256" key="8">
    <source>
        <dbReference type="HAMAP-Rule" id="MF_00169"/>
    </source>
</evidence>
<evidence type="ECO:0000256" key="2">
    <source>
        <dbReference type="ARBA" id="ARBA00004902"/>
    </source>
</evidence>
<comment type="pathway">
    <text evidence="2 8">Metabolic intermediate biosynthesis; chorismate biosynthesis; chorismate from D-erythrose 4-phosphate and phosphoenolpyruvate: step 3/7.</text>
</comment>
<name>A0A554SDP8_9ACTN</name>
<dbReference type="UniPathway" id="UPA00053">
    <property type="reaction ID" value="UER00086"/>
</dbReference>
<evidence type="ECO:0000256" key="6">
    <source>
        <dbReference type="ARBA" id="ARBA00023141"/>
    </source>
</evidence>
<dbReference type="GO" id="GO:0008652">
    <property type="term" value="P:amino acid biosynthetic process"/>
    <property type="evidence" value="ECO:0007669"/>
    <property type="project" value="UniProtKB-KW"/>
</dbReference>
<dbReference type="NCBIfam" id="NF003806">
    <property type="entry name" value="PRK05395.1-3"/>
    <property type="match status" value="1"/>
</dbReference>
<dbReference type="PANTHER" id="PTHR21272:SF3">
    <property type="entry name" value="CATABOLIC 3-DEHYDROQUINASE"/>
    <property type="match status" value="1"/>
</dbReference>
<dbReference type="GO" id="GO:0009423">
    <property type="term" value="P:chorismate biosynthetic process"/>
    <property type="evidence" value="ECO:0007669"/>
    <property type="project" value="UniProtKB-UniRule"/>
</dbReference>
<feature type="site" description="Transition state stabilizer" evidence="8">
    <location>
        <position position="91"/>
    </location>
</feature>
<dbReference type="CDD" id="cd00466">
    <property type="entry name" value="DHQase_II"/>
    <property type="match status" value="1"/>
</dbReference>
<sequence>MVRCGRHGDHNASSPPGSLTKVDALRLLGRPQRIIIGLASSVTDPSAVVAATATVFPTRPSDSTPGAERRTDIVKRLLLVNGPNLNLLGTREPQIYGHETLADVVALAERVAAEEGLEIRAVQSNHEGMLIDAIHEAREDCAGIVINPGGLTHTSVVLRDALAGVGLPIAEVHLSNVHAREEFRHHSFVSGIASCVIAGAGIQGYEFAIRRLARVMGETPTPA</sequence>
<comment type="caution">
    <text evidence="9">The sequence shown here is derived from an EMBL/GenBank/DDBJ whole genome shotgun (WGS) entry which is preliminary data.</text>
</comment>
<protein>
    <recommendedName>
        <fullName evidence="5 8">3-dehydroquinate dehydratase</fullName>
        <shortName evidence="8">3-dehydroquinase</shortName>
        <ecNumber evidence="5 8">4.2.1.10</ecNumber>
    </recommendedName>
    <alternativeName>
        <fullName evidence="8">Type II DHQase</fullName>
    </alternativeName>
</protein>
<dbReference type="GO" id="GO:0009073">
    <property type="term" value="P:aromatic amino acid family biosynthetic process"/>
    <property type="evidence" value="ECO:0007669"/>
    <property type="project" value="UniProtKB-KW"/>
</dbReference>
<organism evidence="9 10">
    <name type="scientific">Aeromicrobium piscarium</name>
    <dbReference type="NCBI Taxonomy" id="2590901"/>
    <lineage>
        <taxon>Bacteria</taxon>
        <taxon>Bacillati</taxon>
        <taxon>Actinomycetota</taxon>
        <taxon>Actinomycetes</taxon>
        <taxon>Propionibacteriales</taxon>
        <taxon>Nocardioidaceae</taxon>
        <taxon>Aeromicrobium</taxon>
    </lineage>
</organism>
<feature type="active site" description="Proton donor" evidence="8">
    <location>
        <position position="173"/>
    </location>
</feature>
<dbReference type="PANTHER" id="PTHR21272">
    <property type="entry name" value="CATABOLIC 3-DEHYDROQUINASE"/>
    <property type="match status" value="1"/>
</dbReference>
<gene>
    <name evidence="8 9" type="primary">aroQ</name>
    <name evidence="9" type="ORF">FNM00_07400</name>
</gene>
<dbReference type="NCBIfam" id="TIGR01088">
    <property type="entry name" value="aroQ"/>
    <property type="match status" value="1"/>
</dbReference>
<dbReference type="HAMAP" id="MF_00169">
    <property type="entry name" value="AroQ"/>
    <property type="match status" value="1"/>
</dbReference>
<dbReference type="PROSITE" id="PS01029">
    <property type="entry name" value="DEHYDROQUINASE_II"/>
    <property type="match status" value="1"/>
</dbReference>
<accession>A0A554SDP8</accession>
<dbReference type="GO" id="GO:0003855">
    <property type="term" value="F:3-dehydroquinate dehydratase activity"/>
    <property type="evidence" value="ECO:0007669"/>
    <property type="project" value="UniProtKB-UniRule"/>
</dbReference>
<comment type="similarity">
    <text evidence="3 8">Belongs to the type-II 3-dehydroquinase family.</text>
</comment>
<feature type="binding site" evidence="8">
    <location>
        <position position="160"/>
    </location>
    <ligand>
        <name>substrate</name>
    </ligand>
</feature>
<proteinExistence type="inferred from homology"/>
<dbReference type="Gene3D" id="3.40.50.9100">
    <property type="entry name" value="Dehydroquinase, class II"/>
    <property type="match status" value="1"/>
</dbReference>